<dbReference type="EMBL" id="BAAAEJ010000007">
    <property type="protein sequence ID" value="GAA0388868.1"/>
    <property type="molecule type" value="Genomic_DNA"/>
</dbReference>
<protein>
    <submittedName>
        <fullName evidence="1">Uncharacterized protein</fullName>
    </submittedName>
</protein>
<name>A0ABP3I5L0_9CAUL</name>
<reference evidence="2" key="1">
    <citation type="journal article" date="2019" name="Int. J. Syst. Evol. Microbiol.">
        <title>The Global Catalogue of Microorganisms (GCM) 10K type strain sequencing project: providing services to taxonomists for standard genome sequencing and annotation.</title>
        <authorList>
            <consortium name="The Broad Institute Genomics Platform"/>
            <consortium name="The Broad Institute Genome Sequencing Center for Infectious Disease"/>
            <person name="Wu L."/>
            <person name="Ma J."/>
        </authorList>
    </citation>
    <scope>NUCLEOTIDE SEQUENCE [LARGE SCALE GENOMIC DNA]</scope>
    <source>
        <strain evidence="2">JCM 13476</strain>
    </source>
</reference>
<proteinExistence type="predicted"/>
<evidence type="ECO:0000313" key="2">
    <source>
        <dbReference type="Proteomes" id="UP001500791"/>
    </source>
</evidence>
<sequence length="123" mass="13094">MVAIDKGACLSGGSIGRLLVSLPYSPMLVLDIEATDIEATTKTLSGYEEYMVSLLPAAPIPVKGQGGAVYACHEELCRAVFGLDGHALMVEWHNRQLSPTDAVQATMSLFREWTAPCAVAINA</sequence>
<keyword evidence="2" id="KW-1185">Reference proteome</keyword>
<gene>
    <name evidence="1" type="ORF">GCM10009093_14420</name>
</gene>
<evidence type="ECO:0000313" key="1">
    <source>
        <dbReference type="EMBL" id="GAA0388868.1"/>
    </source>
</evidence>
<dbReference type="Proteomes" id="UP001500791">
    <property type="component" value="Unassembled WGS sequence"/>
</dbReference>
<accession>A0ABP3I5L0</accession>
<comment type="caution">
    <text evidence="1">The sequence shown here is derived from an EMBL/GenBank/DDBJ whole genome shotgun (WGS) entry which is preliminary data.</text>
</comment>
<organism evidence="1 2">
    <name type="scientific">Brevundimonas terrae</name>
    <dbReference type="NCBI Taxonomy" id="363631"/>
    <lineage>
        <taxon>Bacteria</taxon>
        <taxon>Pseudomonadati</taxon>
        <taxon>Pseudomonadota</taxon>
        <taxon>Alphaproteobacteria</taxon>
        <taxon>Caulobacterales</taxon>
        <taxon>Caulobacteraceae</taxon>
        <taxon>Brevundimonas</taxon>
    </lineage>
</organism>